<dbReference type="Proteomes" id="UP000823399">
    <property type="component" value="Unassembled WGS sequence"/>
</dbReference>
<sequence length="162" mass="18887">MPRVCSHWRYNRHFVPLTMHCKFPPERPLDPPVLTQHKVFPREVDSIPPIMPGLPAPLTLFASLNILKPRGKVSCLNRGGYNLQEKLGWSLSEYKEVCSFVIHLAHKHLNVQRSWKMQLVPKLQLVFSEAKSHYPVLKEYKDDWVVSDFLRVYLKNSSTRAN</sequence>
<evidence type="ECO:0000313" key="1">
    <source>
        <dbReference type="EMBL" id="KAG2089149.1"/>
    </source>
</evidence>
<evidence type="ECO:0000313" key="2">
    <source>
        <dbReference type="Proteomes" id="UP000823399"/>
    </source>
</evidence>
<dbReference type="OrthoDB" id="2686745at2759"/>
<dbReference type="EMBL" id="JABBWM010000114">
    <property type="protein sequence ID" value="KAG2089149.1"/>
    <property type="molecule type" value="Genomic_DNA"/>
</dbReference>
<reference evidence="1" key="1">
    <citation type="journal article" date="2020" name="New Phytol.">
        <title>Comparative genomics reveals dynamic genome evolution in host specialist ectomycorrhizal fungi.</title>
        <authorList>
            <person name="Lofgren L.A."/>
            <person name="Nguyen N.H."/>
            <person name="Vilgalys R."/>
            <person name="Ruytinx J."/>
            <person name="Liao H.L."/>
            <person name="Branco S."/>
            <person name="Kuo A."/>
            <person name="LaButti K."/>
            <person name="Lipzen A."/>
            <person name="Andreopoulos W."/>
            <person name="Pangilinan J."/>
            <person name="Riley R."/>
            <person name="Hundley H."/>
            <person name="Na H."/>
            <person name="Barry K."/>
            <person name="Grigoriev I.V."/>
            <person name="Stajich J.E."/>
            <person name="Kennedy P.G."/>
        </authorList>
    </citation>
    <scope>NUCLEOTIDE SEQUENCE</scope>
    <source>
        <strain evidence="1">FC423</strain>
    </source>
</reference>
<organism evidence="1 2">
    <name type="scientific">Suillus discolor</name>
    <dbReference type="NCBI Taxonomy" id="1912936"/>
    <lineage>
        <taxon>Eukaryota</taxon>
        <taxon>Fungi</taxon>
        <taxon>Dikarya</taxon>
        <taxon>Basidiomycota</taxon>
        <taxon>Agaricomycotina</taxon>
        <taxon>Agaricomycetes</taxon>
        <taxon>Agaricomycetidae</taxon>
        <taxon>Boletales</taxon>
        <taxon>Suillineae</taxon>
        <taxon>Suillaceae</taxon>
        <taxon>Suillus</taxon>
    </lineage>
</organism>
<dbReference type="GeneID" id="64694239"/>
<dbReference type="AlphaFoldDB" id="A0A9P7EUE3"/>
<proteinExistence type="predicted"/>
<keyword evidence="2" id="KW-1185">Reference proteome</keyword>
<gene>
    <name evidence="1" type="ORF">F5147DRAFT_587320</name>
</gene>
<dbReference type="RefSeq" id="XP_041285810.1">
    <property type="nucleotide sequence ID" value="XM_041431980.1"/>
</dbReference>
<name>A0A9P7EUE3_9AGAM</name>
<protein>
    <submittedName>
        <fullName evidence="1">Uncharacterized protein</fullName>
    </submittedName>
</protein>
<accession>A0A9P7EUE3</accession>
<comment type="caution">
    <text evidence="1">The sequence shown here is derived from an EMBL/GenBank/DDBJ whole genome shotgun (WGS) entry which is preliminary data.</text>
</comment>